<evidence type="ECO:0000259" key="1">
    <source>
        <dbReference type="Pfam" id="PF02464"/>
    </source>
</evidence>
<dbReference type="SUPFAM" id="SSF142433">
    <property type="entry name" value="CinA-like"/>
    <property type="match status" value="1"/>
</dbReference>
<keyword evidence="3" id="KW-1185">Reference proteome</keyword>
<dbReference type="NCBIfam" id="TIGR00199">
    <property type="entry name" value="PncC_domain"/>
    <property type="match status" value="1"/>
</dbReference>
<sequence length="163" mass="17653">MNNSTTTSLVDLLAQRLTLRGETFSVAESCTGGMIASLCTQRAGASKWFAGGLVAYSERIKHELLGVPMALIESKGVVSAEVAEQMVLGARKIFHADLSLATTGIAGPSGAIPLYPVGSMWIALSYRDRLWSKFLFFKGGRESFIERASQEVLRQAYSFIQKG</sequence>
<gene>
    <name evidence="2" type="ORF">SAMN02745171_01537</name>
</gene>
<dbReference type="Gene3D" id="3.90.950.20">
    <property type="entry name" value="CinA-like"/>
    <property type="match status" value="1"/>
</dbReference>
<dbReference type="InterPro" id="IPR008136">
    <property type="entry name" value="CinA_C"/>
</dbReference>
<dbReference type="AlphaFoldDB" id="A0A1T4PPF2"/>
<evidence type="ECO:0000313" key="3">
    <source>
        <dbReference type="Proteomes" id="UP000190121"/>
    </source>
</evidence>
<evidence type="ECO:0000313" key="2">
    <source>
        <dbReference type="EMBL" id="SJZ93412.1"/>
    </source>
</evidence>
<dbReference type="STRING" id="29524.SAMN02745171_01537"/>
<proteinExistence type="predicted"/>
<accession>A0A1T4PPF2</accession>
<dbReference type="EMBL" id="FUXE01000019">
    <property type="protein sequence ID" value="SJZ93412.1"/>
    <property type="molecule type" value="Genomic_DNA"/>
</dbReference>
<name>A0A1T4PPF2_9PORP</name>
<feature type="domain" description="CinA C-terminal" evidence="1">
    <location>
        <begin position="8"/>
        <end position="156"/>
    </location>
</feature>
<protein>
    <submittedName>
        <fullName evidence="2">Nicotinamide-nucleotide amidase</fullName>
    </submittedName>
</protein>
<dbReference type="RefSeq" id="WP_078737435.1">
    <property type="nucleotide sequence ID" value="NZ_FUXE01000019.1"/>
</dbReference>
<reference evidence="3" key="1">
    <citation type="submission" date="2017-02" db="EMBL/GenBank/DDBJ databases">
        <authorList>
            <person name="Varghese N."/>
            <person name="Submissions S."/>
        </authorList>
    </citation>
    <scope>NUCLEOTIDE SEQUENCE [LARGE SCALE GENOMIC DNA]</scope>
    <source>
        <strain evidence="3">ATCC 51356</strain>
    </source>
</reference>
<organism evidence="2 3">
    <name type="scientific">Porphyromonas circumdentaria</name>
    <dbReference type="NCBI Taxonomy" id="29524"/>
    <lineage>
        <taxon>Bacteria</taxon>
        <taxon>Pseudomonadati</taxon>
        <taxon>Bacteroidota</taxon>
        <taxon>Bacteroidia</taxon>
        <taxon>Bacteroidales</taxon>
        <taxon>Porphyromonadaceae</taxon>
        <taxon>Porphyromonas</taxon>
    </lineage>
</organism>
<dbReference type="OrthoDB" id="9801454at2"/>
<dbReference type="Pfam" id="PF02464">
    <property type="entry name" value="CinA"/>
    <property type="match status" value="1"/>
</dbReference>
<dbReference type="InterPro" id="IPR036653">
    <property type="entry name" value="CinA-like_C"/>
</dbReference>
<dbReference type="Proteomes" id="UP000190121">
    <property type="component" value="Unassembled WGS sequence"/>
</dbReference>